<dbReference type="GO" id="GO:0008652">
    <property type="term" value="P:amino acid biosynthetic process"/>
    <property type="evidence" value="ECO:0007669"/>
    <property type="project" value="UniProtKB-KW"/>
</dbReference>
<dbReference type="InterPro" id="IPR053376">
    <property type="entry name" value="Serine_acetyltransferase"/>
</dbReference>
<sequence length="300" mass="32520">MRADPKRYRELEDAIDGVVASYTGELEIDNLESAALPSKRAVIEALDHLKPVLFMGFYATRGLHRDSLRHAIATHLHAAHQLLVEQIERALTYDHWMGRTDRVLPAGSGEAVVLGLFRDLPALRRTLNGDVRAAYDGDPAAKNIEEIVFSYPSIEAVTAYRIAHRLSGAGVPMLPRILTEHAHARTGIDISPGARIGERFFIDHGTGVVIGETAVIGDDVKLYQNVTLGALSVPNREDAPGKKRHPTIEDEVTIYSGATILGGDTVIGRGSVIGGNVWLTKSVPPGSKVFGRGKSEPEET</sequence>
<organism evidence="4 5">
    <name type="scientific">Sandaracinus amylolyticus</name>
    <dbReference type="NCBI Taxonomy" id="927083"/>
    <lineage>
        <taxon>Bacteria</taxon>
        <taxon>Pseudomonadati</taxon>
        <taxon>Myxococcota</taxon>
        <taxon>Polyangia</taxon>
        <taxon>Polyangiales</taxon>
        <taxon>Sandaracinaceae</taxon>
        <taxon>Sandaracinus</taxon>
    </lineage>
</organism>
<dbReference type="Gene3D" id="2.160.10.10">
    <property type="entry name" value="Hexapeptide repeat proteins"/>
    <property type="match status" value="1"/>
</dbReference>
<dbReference type="InterPro" id="IPR045304">
    <property type="entry name" value="LbH_SAT"/>
</dbReference>
<keyword evidence="1" id="KW-0028">Amino-acid biosynthesis</keyword>
<keyword evidence="5" id="KW-1185">Reference proteome</keyword>
<dbReference type="AlphaFoldDB" id="A0A0F6SEX0"/>
<evidence type="ECO:0000256" key="3">
    <source>
        <dbReference type="ARBA" id="ARBA00023315"/>
    </source>
</evidence>
<evidence type="ECO:0000256" key="1">
    <source>
        <dbReference type="ARBA" id="ARBA00022605"/>
    </source>
</evidence>
<dbReference type="STRING" id="927083.DB32_003078"/>
<protein>
    <submittedName>
        <fullName evidence="4">Serine acetyltransferase</fullName>
    </submittedName>
</protein>
<dbReference type="InterPro" id="IPR011004">
    <property type="entry name" value="Trimer_LpxA-like_sf"/>
</dbReference>
<dbReference type="EMBL" id="CP011125">
    <property type="protein sequence ID" value="AKF05929.1"/>
    <property type="molecule type" value="Genomic_DNA"/>
</dbReference>
<dbReference type="GO" id="GO:0016746">
    <property type="term" value="F:acyltransferase activity"/>
    <property type="evidence" value="ECO:0007669"/>
    <property type="project" value="UniProtKB-KW"/>
</dbReference>
<evidence type="ECO:0000313" key="4">
    <source>
        <dbReference type="EMBL" id="AKF05929.1"/>
    </source>
</evidence>
<evidence type="ECO:0000256" key="2">
    <source>
        <dbReference type="ARBA" id="ARBA00022679"/>
    </source>
</evidence>
<name>A0A0F6SEX0_9BACT</name>
<dbReference type="PANTHER" id="PTHR42811">
    <property type="entry name" value="SERINE ACETYLTRANSFERASE"/>
    <property type="match status" value="1"/>
</dbReference>
<dbReference type="NCBIfam" id="NF041874">
    <property type="entry name" value="EPS_EpsC"/>
    <property type="match status" value="1"/>
</dbReference>
<dbReference type="CDD" id="cd03354">
    <property type="entry name" value="LbH_SAT"/>
    <property type="match status" value="1"/>
</dbReference>
<reference evidence="4 5" key="1">
    <citation type="submission" date="2015-03" db="EMBL/GenBank/DDBJ databases">
        <title>Genome assembly of Sandaracinus amylolyticus DSM 53668.</title>
        <authorList>
            <person name="Sharma G."/>
            <person name="Subramanian S."/>
        </authorList>
    </citation>
    <scope>NUCLEOTIDE SEQUENCE [LARGE SCALE GENOMIC DNA]</scope>
    <source>
        <strain evidence="4 5">DSM 53668</strain>
    </source>
</reference>
<proteinExistence type="predicted"/>
<accession>A0A0F6SEX0</accession>
<gene>
    <name evidence="4" type="ORF">DB32_003078</name>
</gene>
<dbReference type="RefSeq" id="WP_053233147.1">
    <property type="nucleotide sequence ID" value="NZ_CP011125.1"/>
</dbReference>
<keyword evidence="2 4" id="KW-0808">Transferase</keyword>
<dbReference type="Gene3D" id="1.10.3130.10">
    <property type="entry name" value="serine acetyltransferase, domain 1"/>
    <property type="match status" value="1"/>
</dbReference>
<dbReference type="SUPFAM" id="SSF51161">
    <property type="entry name" value="Trimeric LpxA-like enzymes"/>
    <property type="match status" value="1"/>
</dbReference>
<evidence type="ECO:0000313" key="5">
    <source>
        <dbReference type="Proteomes" id="UP000034883"/>
    </source>
</evidence>
<keyword evidence="3" id="KW-0012">Acyltransferase</keyword>
<dbReference type="Proteomes" id="UP000034883">
    <property type="component" value="Chromosome"/>
</dbReference>
<dbReference type="InterPro" id="IPR042122">
    <property type="entry name" value="Ser_AcTrfase_N_sf"/>
</dbReference>
<dbReference type="KEGG" id="samy:DB32_003078"/>